<dbReference type="PANTHER" id="PTHR48023">
    <property type="entry name" value="D-XYLOSE-PROTON SYMPORTER-LIKE 2"/>
    <property type="match status" value="1"/>
</dbReference>
<dbReference type="PROSITE" id="PS00216">
    <property type="entry name" value="SUGAR_TRANSPORT_1"/>
    <property type="match status" value="1"/>
</dbReference>
<feature type="transmembrane region" description="Helical" evidence="7">
    <location>
        <begin position="7"/>
        <end position="27"/>
    </location>
</feature>
<evidence type="ECO:0000256" key="2">
    <source>
        <dbReference type="ARBA" id="ARBA00010992"/>
    </source>
</evidence>
<keyword evidence="6 7" id="KW-0472">Membrane</keyword>
<keyword evidence="5 7" id="KW-1133">Transmembrane helix</keyword>
<name>X0T902_9ZZZZ</name>
<feature type="transmembrane region" description="Helical" evidence="7">
    <location>
        <begin position="118"/>
        <end position="141"/>
    </location>
</feature>
<dbReference type="InterPro" id="IPR005828">
    <property type="entry name" value="MFS_sugar_transport-like"/>
</dbReference>
<dbReference type="AlphaFoldDB" id="X0T902"/>
<feature type="transmembrane region" description="Helical" evidence="7">
    <location>
        <begin position="39"/>
        <end position="61"/>
    </location>
</feature>
<comment type="similarity">
    <text evidence="2">Belongs to the major facilitator superfamily. Sugar transporter (TC 2.A.1.1) family.</text>
</comment>
<dbReference type="InterPro" id="IPR005829">
    <property type="entry name" value="Sugar_transporter_CS"/>
</dbReference>
<dbReference type="Gene3D" id="1.20.1250.20">
    <property type="entry name" value="MFS general substrate transporter like domains"/>
    <property type="match status" value="2"/>
</dbReference>
<reference evidence="9" key="1">
    <citation type="journal article" date="2014" name="Front. Microbiol.">
        <title>High frequency of phylogenetically diverse reductive dehalogenase-homologous genes in deep subseafloor sedimentary metagenomes.</title>
        <authorList>
            <person name="Kawai M."/>
            <person name="Futagami T."/>
            <person name="Toyoda A."/>
            <person name="Takaki Y."/>
            <person name="Nishi S."/>
            <person name="Hori S."/>
            <person name="Arai W."/>
            <person name="Tsubouchi T."/>
            <person name="Morono Y."/>
            <person name="Uchiyama I."/>
            <person name="Ito T."/>
            <person name="Fujiyama A."/>
            <person name="Inagaki F."/>
            <person name="Takami H."/>
        </authorList>
    </citation>
    <scope>NUCLEOTIDE SEQUENCE</scope>
    <source>
        <strain evidence="9">Expedition CK06-06</strain>
    </source>
</reference>
<feature type="domain" description="Major facilitator superfamily (MFS) profile" evidence="8">
    <location>
        <begin position="1"/>
        <end position="197"/>
    </location>
</feature>
<dbReference type="PROSITE" id="PS50850">
    <property type="entry name" value="MFS"/>
    <property type="match status" value="1"/>
</dbReference>
<dbReference type="InterPro" id="IPR020846">
    <property type="entry name" value="MFS_dom"/>
</dbReference>
<dbReference type="GO" id="GO:0022857">
    <property type="term" value="F:transmembrane transporter activity"/>
    <property type="evidence" value="ECO:0007669"/>
    <property type="project" value="InterPro"/>
</dbReference>
<dbReference type="GO" id="GO:1904659">
    <property type="term" value="P:D-glucose transmembrane transport"/>
    <property type="evidence" value="ECO:0007669"/>
    <property type="project" value="TreeGrafter"/>
</dbReference>
<keyword evidence="3" id="KW-0813">Transport</keyword>
<comment type="caution">
    <text evidence="9">The sequence shown here is derived from an EMBL/GenBank/DDBJ whole genome shotgun (WGS) entry which is preliminary data.</text>
</comment>
<evidence type="ECO:0000256" key="3">
    <source>
        <dbReference type="ARBA" id="ARBA00022448"/>
    </source>
</evidence>
<dbReference type="InterPro" id="IPR036259">
    <property type="entry name" value="MFS_trans_sf"/>
</dbReference>
<evidence type="ECO:0000256" key="5">
    <source>
        <dbReference type="ARBA" id="ARBA00022989"/>
    </source>
</evidence>
<evidence type="ECO:0000256" key="4">
    <source>
        <dbReference type="ARBA" id="ARBA00022692"/>
    </source>
</evidence>
<evidence type="ECO:0000259" key="8">
    <source>
        <dbReference type="PROSITE" id="PS50850"/>
    </source>
</evidence>
<evidence type="ECO:0000313" key="9">
    <source>
        <dbReference type="EMBL" id="GAF89694.1"/>
    </source>
</evidence>
<dbReference type="PANTHER" id="PTHR48023:SF4">
    <property type="entry name" value="D-XYLOSE-PROTON SYMPORTER-LIKE 2"/>
    <property type="match status" value="1"/>
</dbReference>
<keyword evidence="4 7" id="KW-0812">Transmembrane</keyword>
<proteinExistence type="inferred from homology"/>
<feature type="non-terminal residue" evidence="9">
    <location>
        <position position="197"/>
    </location>
</feature>
<dbReference type="InterPro" id="IPR050820">
    <property type="entry name" value="MFS_Sugar_Transporter"/>
</dbReference>
<accession>X0T902</accession>
<comment type="subcellular location">
    <subcellularLocation>
        <location evidence="1">Membrane</location>
        <topology evidence="1">Multi-pass membrane protein</topology>
    </subcellularLocation>
</comment>
<gene>
    <name evidence="9" type="ORF">S01H1_22538</name>
</gene>
<feature type="non-terminal residue" evidence="9">
    <location>
        <position position="1"/>
    </location>
</feature>
<organism evidence="9">
    <name type="scientific">marine sediment metagenome</name>
    <dbReference type="NCBI Taxonomy" id="412755"/>
    <lineage>
        <taxon>unclassified sequences</taxon>
        <taxon>metagenomes</taxon>
        <taxon>ecological metagenomes</taxon>
    </lineage>
</organism>
<protein>
    <recommendedName>
        <fullName evidence="8">Major facilitator superfamily (MFS) profile domain-containing protein</fullName>
    </recommendedName>
</protein>
<evidence type="ECO:0000256" key="1">
    <source>
        <dbReference type="ARBA" id="ARBA00004141"/>
    </source>
</evidence>
<dbReference type="SUPFAM" id="SSF103473">
    <property type="entry name" value="MFS general substrate transporter"/>
    <property type="match status" value="1"/>
</dbReference>
<evidence type="ECO:0000256" key="6">
    <source>
        <dbReference type="ARBA" id="ARBA00023136"/>
    </source>
</evidence>
<dbReference type="Pfam" id="PF00083">
    <property type="entry name" value="Sugar_tr"/>
    <property type="match status" value="1"/>
</dbReference>
<feature type="transmembrane region" description="Helical" evidence="7">
    <location>
        <begin position="156"/>
        <end position="178"/>
    </location>
</feature>
<evidence type="ECO:0000256" key="7">
    <source>
        <dbReference type="SAM" id="Phobius"/>
    </source>
</evidence>
<dbReference type="EMBL" id="BARS01012742">
    <property type="protein sequence ID" value="GAF89694.1"/>
    <property type="molecule type" value="Genomic_DNA"/>
</dbReference>
<dbReference type="GO" id="GO:0016020">
    <property type="term" value="C:membrane"/>
    <property type="evidence" value="ECO:0007669"/>
    <property type="project" value="UniProtKB-SubCell"/>
</dbReference>
<sequence>RGRMVSVNQFAIVSGFLVVYFVNYFIALQGDQMWNQESGWRWMFGSEALPALLLLVLLFFVPESPRWLTKQNRSNEALEILTRVDGAEYAKTELLGIKDALAHESGSLKQLFQPGMKIVLVIGIVLAVLQQVTGINVFLYFGTEIFKKMGSDTNAALLQTVIVGVVNLSFTIIAIWMVDRLGRKPLMIIGSAGMGLS</sequence>